<dbReference type="EMBL" id="CP019609">
    <property type="protein sequence ID" value="AQP54508.1"/>
    <property type="molecule type" value="Genomic_DNA"/>
</dbReference>
<organism evidence="20 21">
    <name type="scientific">Vagococcus penaei</name>
    <dbReference type="NCBI Taxonomy" id="633807"/>
    <lineage>
        <taxon>Bacteria</taxon>
        <taxon>Bacillati</taxon>
        <taxon>Bacillota</taxon>
        <taxon>Bacilli</taxon>
        <taxon>Lactobacillales</taxon>
        <taxon>Enterococcaceae</taxon>
        <taxon>Vagococcus</taxon>
    </lineage>
</organism>
<evidence type="ECO:0000256" key="9">
    <source>
        <dbReference type="ARBA" id="ARBA00022984"/>
    </source>
</evidence>
<evidence type="ECO:0000256" key="17">
    <source>
        <dbReference type="SAM" id="Phobius"/>
    </source>
</evidence>
<evidence type="ECO:0000313" key="20">
    <source>
        <dbReference type="EMBL" id="AQP54508.1"/>
    </source>
</evidence>
<dbReference type="GO" id="GO:0009252">
    <property type="term" value="P:peptidoglycan biosynthetic process"/>
    <property type="evidence" value="ECO:0007669"/>
    <property type="project" value="UniProtKB-KW"/>
</dbReference>
<evidence type="ECO:0000256" key="11">
    <source>
        <dbReference type="ARBA" id="ARBA00023136"/>
    </source>
</evidence>
<sequence length="808" mass="90840">MFNNKDKTTGKSNEKKLINFKADKESASFTFNVVYRVIRSIIIFLIFLILAGGSLGVGVGLGYFSALTDRLDIPDDETLKAKVHDIEQQSKITYANDELISVIKSDLVRTPVDEKNISPLIKQALISTEDENFYEHHGVVPKAVARATVSDVLGIGSGSGGSTITQQVIKQQLLTNETSYKRKASEMILATELEKHLSKTEILTAYLNVSPFGRNNKGENIAGIEEAALGIFGVHAKDVNLPQAAYLAGLPQSPIYYSPYTGEASLKEDVTAGLKRKDIVLFNMYREKKINQQEYEDALAYDLAKDFIKPAAPDHTDSGFLYNYLYDEAARVMMPTFYEKDKITAEQIDESPELFNQYFELAKREIRQNGYTVHSTIDQTIYNAMQEAVQNYGYVLDDGRGKLLETGSILMDNQTGRIYGFIGGRDYNQNQNNHAFQTRRSPGSTMKPILAYAPAIDKGLIGSETMLSDFPMKYRDNNDSVKNYSDYGSKSFKSVRESLKWSLNIPVVNLYDDLIEQANPKDYFDKMDIGLNPEEYSRESIALGGTDHGLTVYEETNAYATLANKGVYNKGYSIDKITDSSGKVVYEYKANPIEIFKPSTASIMNDLMRDVINDGTGQEARSTLNRANRDLARADWVGKTGTSQDQKDYWFTASTPGITMSSWIGYDDNTLMYDTWNKKNMEYWALMTAYVYERNPDIFAVNEKFKLDNSVKKETVSAFTGEKLDTLRVDGMGTIDMKGSKTVTSLYSAGNEAKDTQFRFGIGGTDDNYKDAWRSFFSSDNRTSDNRRQNAPRNAPPKRETRNNSRDD</sequence>
<dbReference type="Gene3D" id="3.40.50.12800">
    <property type="match status" value="1"/>
</dbReference>
<keyword evidence="12" id="KW-0511">Multifunctional enzyme</keyword>
<dbReference type="KEGG" id="vpi:BW732_10025"/>
<proteinExistence type="predicted"/>
<dbReference type="STRING" id="633807.BW732_10025"/>
<feature type="domain" description="Penicillin-binding protein transpeptidase" evidence="18">
    <location>
        <begin position="409"/>
        <end position="666"/>
    </location>
</feature>
<feature type="domain" description="Glycosyl transferase family 51" evidence="19">
    <location>
        <begin position="99"/>
        <end position="281"/>
    </location>
</feature>
<dbReference type="InterPro" id="IPR023346">
    <property type="entry name" value="Lysozyme-like_dom_sf"/>
</dbReference>
<evidence type="ECO:0000256" key="10">
    <source>
        <dbReference type="ARBA" id="ARBA00022989"/>
    </source>
</evidence>
<keyword evidence="11 17" id="KW-0472">Membrane</keyword>
<dbReference type="Pfam" id="PF00905">
    <property type="entry name" value="Transpeptidase"/>
    <property type="match status" value="1"/>
</dbReference>
<evidence type="ECO:0000256" key="8">
    <source>
        <dbReference type="ARBA" id="ARBA00022960"/>
    </source>
</evidence>
<dbReference type="RefSeq" id="WP_228414935.1">
    <property type="nucleotide sequence ID" value="NZ_CP019609.1"/>
</dbReference>
<evidence type="ECO:0000256" key="1">
    <source>
        <dbReference type="ARBA" id="ARBA00022475"/>
    </source>
</evidence>
<evidence type="ECO:0000256" key="4">
    <source>
        <dbReference type="ARBA" id="ARBA00022676"/>
    </source>
</evidence>
<feature type="compositionally biased region" description="Basic and acidic residues" evidence="16">
    <location>
        <begin position="797"/>
        <end position="808"/>
    </location>
</feature>
<evidence type="ECO:0000256" key="2">
    <source>
        <dbReference type="ARBA" id="ARBA00022645"/>
    </source>
</evidence>
<keyword evidence="13" id="KW-0961">Cell wall biogenesis/degradation</keyword>
<dbReference type="GO" id="GO:0008360">
    <property type="term" value="P:regulation of cell shape"/>
    <property type="evidence" value="ECO:0007669"/>
    <property type="project" value="UniProtKB-KW"/>
</dbReference>
<evidence type="ECO:0000256" key="6">
    <source>
        <dbReference type="ARBA" id="ARBA00022692"/>
    </source>
</evidence>
<dbReference type="SUPFAM" id="SSF56601">
    <property type="entry name" value="beta-lactamase/transpeptidase-like"/>
    <property type="match status" value="1"/>
</dbReference>
<dbReference type="Gene3D" id="3.40.710.10">
    <property type="entry name" value="DD-peptidase/beta-lactamase superfamily"/>
    <property type="match status" value="1"/>
</dbReference>
<evidence type="ECO:0000256" key="14">
    <source>
        <dbReference type="ARBA" id="ARBA00034000"/>
    </source>
</evidence>
<dbReference type="Pfam" id="PF00912">
    <property type="entry name" value="Transgly"/>
    <property type="match status" value="1"/>
</dbReference>
<keyword evidence="21" id="KW-1185">Reference proteome</keyword>
<dbReference type="InterPro" id="IPR036950">
    <property type="entry name" value="PBP_transglycosylase"/>
</dbReference>
<keyword evidence="9" id="KW-0573">Peptidoglycan synthesis</keyword>
<keyword evidence="5" id="KW-0808">Transferase</keyword>
<comment type="catalytic activity">
    <reaction evidence="14">
        <text>Preferential cleavage: (Ac)2-L-Lys-D-Ala-|-D-Ala. Also transpeptidation of peptidyl-alanyl moieties that are N-acyl substituents of D-alanine.</text>
        <dbReference type="EC" id="3.4.16.4"/>
    </reaction>
</comment>
<dbReference type="AlphaFoldDB" id="A0A1Q2D7X9"/>
<keyword evidence="2" id="KW-0121">Carboxypeptidase</keyword>
<evidence type="ECO:0000259" key="19">
    <source>
        <dbReference type="Pfam" id="PF00912"/>
    </source>
</evidence>
<dbReference type="GO" id="GO:0030288">
    <property type="term" value="C:outer membrane-bounded periplasmic space"/>
    <property type="evidence" value="ECO:0007669"/>
    <property type="project" value="TreeGrafter"/>
</dbReference>
<evidence type="ECO:0000256" key="12">
    <source>
        <dbReference type="ARBA" id="ARBA00023268"/>
    </source>
</evidence>
<dbReference type="Gene3D" id="1.10.3810.10">
    <property type="entry name" value="Biosynthetic peptidoglycan transglycosylase-like"/>
    <property type="match status" value="1"/>
</dbReference>
<keyword evidence="3" id="KW-0645">Protease</keyword>
<keyword evidence="8" id="KW-0133">Cell shape</keyword>
<evidence type="ECO:0000256" key="7">
    <source>
        <dbReference type="ARBA" id="ARBA00022801"/>
    </source>
</evidence>
<protein>
    <submittedName>
        <fullName evidence="20">Uncharacterized protein</fullName>
    </submittedName>
</protein>
<evidence type="ECO:0000256" key="5">
    <source>
        <dbReference type="ARBA" id="ARBA00022679"/>
    </source>
</evidence>
<keyword evidence="7" id="KW-0378">Hydrolase</keyword>
<accession>A0A1Q2D7X9</accession>
<reference evidence="20 21" key="1">
    <citation type="journal article" date="2010" name="Int. J. Syst. Evol. Microbiol.">
        <title>Vagococcus penaei sp. nov., isolated from spoilage microbiota of cooked shrimp (Penaeus vannamei).</title>
        <authorList>
            <person name="Jaffres E."/>
            <person name="Prevost H."/>
            <person name="Rossero A."/>
            <person name="Joffraud J.J."/>
            <person name="Dousset X."/>
        </authorList>
    </citation>
    <scope>NUCLEOTIDE SEQUENCE [LARGE SCALE GENOMIC DNA]</scope>
    <source>
        <strain evidence="20 21">CD276</strain>
    </source>
</reference>
<dbReference type="InterPro" id="IPR050396">
    <property type="entry name" value="Glycosyltr_51/Transpeptidase"/>
</dbReference>
<dbReference type="PANTHER" id="PTHR32282">
    <property type="entry name" value="BINDING PROTEIN TRANSPEPTIDASE, PUTATIVE-RELATED"/>
    <property type="match status" value="1"/>
</dbReference>
<evidence type="ECO:0000256" key="13">
    <source>
        <dbReference type="ARBA" id="ARBA00023316"/>
    </source>
</evidence>
<evidence type="ECO:0000256" key="16">
    <source>
        <dbReference type="SAM" id="MobiDB-lite"/>
    </source>
</evidence>
<evidence type="ECO:0000259" key="18">
    <source>
        <dbReference type="Pfam" id="PF00905"/>
    </source>
</evidence>
<dbReference type="InterPro" id="IPR001460">
    <property type="entry name" value="PCN-bd_Tpept"/>
</dbReference>
<dbReference type="SUPFAM" id="SSF53955">
    <property type="entry name" value="Lysozyme-like"/>
    <property type="match status" value="1"/>
</dbReference>
<gene>
    <name evidence="20" type="ORF">BW732_10025</name>
</gene>
<dbReference type="GO" id="GO:0008658">
    <property type="term" value="F:penicillin binding"/>
    <property type="evidence" value="ECO:0007669"/>
    <property type="project" value="InterPro"/>
</dbReference>
<feature type="region of interest" description="Disordered" evidence="16">
    <location>
        <begin position="778"/>
        <end position="808"/>
    </location>
</feature>
<name>A0A1Q2D7X9_9ENTE</name>
<keyword evidence="10 17" id="KW-1133">Transmembrane helix</keyword>
<keyword evidence="6 17" id="KW-0812">Transmembrane</keyword>
<evidence type="ECO:0000313" key="21">
    <source>
        <dbReference type="Proteomes" id="UP000188246"/>
    </source>
</evidence>
<dbReference type="GO" id="GO:0071555">
    <property type="term" value="P:cell wall organization"/>
    <property type="evidence" value="ECO:0007669"/>
    <property type="project" value="UniProtKB-KW"/>
</dbReference>
<feature type="transmembrane region" description="Helical" evidence="17">
    <location>
        <begin position="41"/>
        <end position="64"/>
    </location>
</feature>
<comment type="catalytic activity">
    <reaction evidence="15">
        <text>[GlcNAc-(1-&gt;4)-Mur2Ac(oyl-L-Ala-gamma-D-Glu-L-Lys-D-Ala-D-Ala)](n)-di-trans,octa-cis-undecaprenyl diphosphate + beta-D-GlcNAc-(1-&gt;4)-Mur2Ac(oyl-L-Ala-gamma-D-Glu-L-Lys-D-Ala-D-Ala)-di-trans,octa-cis-undecaprenyl diphosphate = [GlcNAc-(1-&gt;4)-Mur2Ac(oyl-L-Ala-gamma-D-Glu-L-Lys-D-Ala-D-Ala)](n+1)-di-trans,octa-cis-undecaprenyl diphosphate + di-trans,octa-cis-undecaprenyl diphosphate + H(+)</text>
        <dbReference type="Rhea" id="RHEA:23708"/>
        <dbReference type="Rhea" id="RHEA-COMP:9602"/>
        <dbReference type="Rhea" id="RHEA-COMP:9603"/>
        <dbReference type="ChEBI" id="CHEBI:15378"/>
        <dbReference type="ChEBI" id="CHEBI:58405"/>
        <dbReference type="ChEBI" id="CHEBI:60033"/>
        <dbReference type="ChEBI" id="CHEBI:78435"/>
        <dbReference type="EC" id="2.4.99.28"/>
    </reaction>
</comment>
<dbReference type="PANTHER" id="PTHR32282:SF32">
    <property type="entry name" value="PENICILLIN-BINDING PROTEIN 2A"/>
    <property type="match status" value="1"/>
</dbReference>
<keyword evidence="1" id="KW-1003">Cell membrane</keyword>
<dbReference type="InterPro" id="IPR012338">
    <property type="entry name" value="Beta-lactam/transpept-like"/>
</dbReference>
<evidence type="ECO:0000256" key="15">
    <source>
        <dbReference type="ARBA" id="ARBA00049902"/>
    </source>
</evidence>
<keyword evidence="4" id="KW-0328">Glycosyltransferase</keyword>
<dbReference type="Proteomes" id="UP000188246">
    <property type="component" value="Chromosome"/>
</dbReference>
<dbReference type="GO" id="GO:0006508">
    <property type="term" value="P:proteolysis"/>
    <property type="evidence" value="ECO:0007669"/>
    <property type="project" value="UniProtKB-KW"/>
</dbReference>
<dbReference type="GO" id="GO:0009002">
    <property type="term" value="F:serine-type D-Ala-D-Ala carboxypeptidase activity"/>
    <property type="evidence" value="ECO:0007669"/>
    <property type="project" value="UniProtKB-EC"/>
</dbReference>
<dbReference type="InterPro" id="IPR001264">
    <property type="entry name" value="Glyco_trans_51"/>
</dbReference>
<dbReference type="GO" id="GO:0008955">
    <property type="term" value="F:peptidoglycan glycosyltransferase activity"/>
    <property type="evidence" value="ECO:0007669"/>
    <property type="project" value="UniProtKB-EC"/>
</dbReference>
<evidence type="ECO:0000256" key="3">
    <source>
        <dbReference type="ARBA" id="ARBA00022670"/>
    </source>
</evidence>